<accession>A0A4U0SSQ3</accession>
<organism evidence="9 10">
    <name type="scientific">Actinacidiphila oryziradicis</name>
    <dbReference type="NCBI Taxonomy" id="2571141"/>
    <lineage>
        <taxon>Bacteria</taxon>
        <taxon>Bacillati</taxon>
        <taxon>Actinomycetota</taxon>
        <taxon>Actinomycetes</taxon>
        <taxon>Kitasatosporales</taxon>
        <taxon>Streptomycetaceae</taxon>
        <taxon>Actinacidiphila</taxon>
    </lineage>
</organism>
<evidence type="ECO:0000313" key="9">
    <source>
        <dbReference type="EMBL" id="TKA11177.1"/>
    </source>
</evidence>
<keyword evidence="10" id="KW-1185">Reference proteome</keyword>
<dbReference type="EMBL" id="SUMC01000009">
    <property type="protein sequence ID" value="TKA11177.1"/>
    <property type="molecule type" value="Genomic_DNA"/>
</dbReference>
<evidence type="ECO:0000256" key="4">
    <source>
        <dbReference type="ARBA" id="ARBA00022927"/>
    </source>
</evidence>
<proteinExistence type="predicted"/>
<dbReference type="PRINTS" id="PR01506">
    <property type="entry name" value="TATBPROTEIN"/>
</dbReference>
<evidence type="ECO:0000256" key="5">
    <source>
        <dbReference type="ARBA" id="ARBA00022989"/>
    </source>
</evidence>
<evidence type="ECO:0000256" key="6">
    <source>
        <dbReference type="ARBA" id="ARBA00023010"/>
    </source>
</evidence>
<evidence type="ECO:0000256" key="3">
    <source>
        <dbReference type="ARBA" id="ARBA00022692"/>
    </source>
</evidence>
<comment type="subcellular location">
    <subcellularLocation>
        <location evidence="1">Membrane</location>
        <topology evidence="1">Single-pass membrane protein</topology>
    </subcellularLocation>
</comment>
<feature type="region of interest" description="Disordered" evidence="8">
    <location>
        <begin position="109"/>
        <end position="135"/>
    </location>
</feature>
<keyword evidence="3" id="KW-0812">Transmembrane</keyword>
<dbReference type="Pfam" id="PF02416">
    <property type="entry name" value="TatA_B_E"/>
    <property type="match status" value="1"/>
</dbReference>
<protein>
    <submittedName>
        <fullName evidence="9">Sec-independent protein translocase subunit TatB</fullName>
    </submittedName>
</protein>
<evidence type="ECO:0000256" key="1">
    <source>
        <dbReference type="ARBA" id="ARBA00004167"/>
    </source>
</evidence>
<keyword evidence="7" id="KW-0472">Membrane</keyword>
<dbReference type="RefSeq" id="WP_136723591.1">
    <property type="nucleotide sequence ID" value="NZ_SUMC01000009.1"/>
</dbReference>
<gene>
    <name evidence="9" type="ORF">FCI23_12500</name>
</gene>
<dbReference type="OrthoDB" id="3267321at2"/>
<sequence>MFFDLSPLKLLALVILGTIVLGPDKLPGMISQAARVLRKVRAFAEDAKQEIRAELGPEFQDFEFEDLNPRTFVAKNLLADDTLGLRQIRDGFRLDDEAEAVREAVRTAGDSVDLIQQDPGRAPDRPPVPYDSDAT</sequence>
<keyword evidence="4" id="KW-0653">Protein transport</keyword>
<evidence type="ECO:0000313" key="10">
    <source>
        <dbReference type="Proteomes" id="UP000305778"/>
    </source>
</evidence>
<name>A0A4U0SSQ3_9ACTN</name>
<evidence type="ECO:0000256" key="8">
    <source>
        <dbReference type="SAM" id="MobiDB-lite"/>
    </source>
</evidence>
<reference evidence="9 10" key="1">
    <citation type="submission" date="2019-04" db="EMBL/GenBank/DDBJ databases">
        <title>Streptomyces oryziradicis sp. nov., a novel actinomycete isolated from rhizosphere soil of rice (Oryza sativa L.).</title>
        <authorList>
            <person name="Li C."/>
        </authorList>
    </citation>
    <scope>NUCLEOTIDE SEQUENCE [LARGE SCALE GENOMIC DNA]</scope>
    <source>
        <strain evidence="9 10">NEAU-C40</strain>
    </source>
</reference>
<dbReference type="Proteomes" id="UP000305778">
    <property type="component" value="Unassembled WGS sequence"/>
</dbReference>
<evidence type="ECO:0000256" key="2">
    <source>
        <dbReference type="ARBA" id="ARBA00022448"/>
    </source>
</evidence>
<keyword evidence="6" id="KW-0811">Translocation</keyword>
<keyword evidence="5" id="KW-1133">Transmembrane helix</keyword>
<keyword evidence="2" id="KW-0813">Transport</keyword>
<comment type="caution">
    <text evidence="9">The sequence shown here is derived from an EMBL/GenBank/DDBJ whole genome shotgun (WGS) entry which is preliminary data.</text>
</comment>
<dbReference type="AlphaFoldDB" id="A0A4U0SSQ3"/>
<dbReference type="Gene3D" id="1.20.5.3310">
    <property type="match status" value="1"/>
</dbReference>
<dbReference type="InterPro" id="IPR003369">
    <property type="entry name" value="TatA/B/E"/>
</dbReference>
<evidence type="ECO:0000256" key="7">
    <source>
        <dbReference type="ARBA" id="ARBA00023136"/>
    </source>
</evidence>